<evidence type="ECO:0000256" key="10">
    <source>
        <dbReference type="RuleBase" id="RU003835"/>
    </source>
</evidence>
<keyword evidence="3 9" id="KW-0963">Cytoplasm</keyword>
<dbReference type="InterPro" id="IPR000890">
    <property type="entry name" value="Aliphatic_acid_kin_short-chain"/>
</dbReference>
<sequence length="354" mass="39165">MYRILAINPGSTSTKVSVYEDEKELFVEVISHSDEELSKYNRIQDQYSFRKSLVVNLLFNKNIDIKSLNAVVGRGGLLLPVKSGAYKVNECMINRLKNNPISEHASNLGALIAYDIAREINIGAYIYDSVAVDELIAYAKVTGIPEIERMSHGHALNMRAAAIKISKKLGKKYTDCRFIVAHLGGGFTTSLHLNGQMTDIVGDEEGAFSPERPGGIQVRQLAKFIMTWTGDKQELKKKIRSNAGLKALLGTMDLREVEAMIDNGNEYAKLVYEAMAYQIAKGIGCLFAAAKGNLDRVILTGGLSHSCRFTDQICEYIKFIAPVEILPGENEMESLTMGILRVLRGEEGVLEYSE</sequence>
<keyword evidence="4 9" id="KW-0808">Transferase</keyword>
<dbReference type="SUPFAM" id="SSF53067">
    <property type="entry name" value="Actin-like ATPase domain"/>
    <property type="match status" value="2"/>
</dbReference>
<dbReference type="CDD" id="cd24011">
    <property type="entry name" value="ASKHA_NBD_BK"/>
    <property type="match status" value="1"/>
</dbReference>
<name>A0ABS4GD09_9FIRM</name>
<dbReference type="EMBL" id="JAGGKS010000003">
    <property type="protein sequence ID" value="MBP1925566.1"/>
    <property type="molecule type" value="Genomic_DNA"/>
</dbReference>
<evidence type="ECO:0000256" key="4">
    <source>
        <dbReference type="ARBA" id="ARBA00022679"/>
    </source>
</evidence>
<dbReference type="PROSITE" id="PS01075">
    <property type="entry name" value="ACETATE_KINASE_1"/>
    <property type="match status" value="1"/>
</dbReference>
<evidence type="ECO:0000313" key="12">
    <source>
        <dbReference type="Proteomes" id="UP001519342"/>
    </source>
</evidence>
<evidence type="ECO:0000256" key="3">
    <source>
        <dbReference type="ARBA" id="ARBA00022490"/>
    </source>
</evidence>
<evidence type="ECO:0000256" key="8">
    <source>
        <dbReference type="ARBA" id="ARBA00048596"/>
    </source>
</evidence>
<dbReference type="HAMAP" id="MF_00542">
    <property type="entry name" value="Butyrate_kinase"/>
    <property type="match status" value="1"/>
</dbReference>
<dbReference type="Proteomes" id="UP001519342">
    <property type="component" value="Unassembled WGS sequence"/>
</dbReference>
<dbReference type="PANTHER" id="PTHR21060:SF15">
    <property type="entry name" value="ACETATE KINASE-RELATED"/>
    <property type="match status" value="1"/>
</dbReference>
<proteinExistence type="inferred from homology"/>
<dbReference type="RefSeq" id="WP_209511292.1">
    <property type="nucleotide sequence ID" value="NZ_JAGGKS010000003.1"/>
</dbReference>
<evidence type="ECO:0000313" key="11">
    <source>
        <dbReference type="EMBL" id="MBP1925566.1"/>
    </source>
</evidence>
<reference evidence="11 12" key="1">
    <citation type="submission" date="2021-03" db="EMBL/GenBank/DDBJ databases">
        <title>Genomic Encyclopedia of Type Strains, Phase IV (KMG-IV): sequencing the most valuable type-strain genomes for metagenomic binning, comparative biology and taxonomic classification.</title>
        <authorList>
            <person name="Goeker M."/>
        </authorList>
    </citation>
    <scope>NUCLEOTIDE SEQUENCE [LARGE SCALE GENOMIC DNA]</scope>
    <source>
        <strain evidence="11 12">DSM 24004</strain>
    </source>
</reference>
<dbReference type="Pfam" id="PF00871">
    <property type="entry name" value="Acetate_kinase"/>
    <property type="match status" value="1"/>
</dbReference>
<dbReference type="PRINTS" id="PR00471">
    <property type="entry name" value="ACETATEKNASE"/>
</dbReference>
<keyword evidence="6 9" id="KW-0418">Kinase</keyword>
<gene>
    <name evidence="9" type="primary">buk</name>
    <name evidence="11" type="ORF">J2Z76_001425</name>
</gene>
<keyword evidence="7 9" id="KW-0067">ATP-binding</keyword>
<dbReference type="NCBIfam" id="TIGR02707">
    <property type="entry name" value="butyr_kinase"/>
    <property type="match status" value="1"/>
</dbReference>
<organism evidence="11 12">
    <name type="scientific">Sedimentibacter acidaminivorans</name>
    <dbReference type="NCBI Taxonomy" id="913099"/>
    <lineage>
        <taxon>Bacteria</taxon>
        <taxon>Bacillati</taxon>
        <taxon>Bacillota</taxon>
        <taxon>Tissierellia</taxon>
        <taxon>Sedimentibacter</taxon>
    </lineage>
</organism>
<protein>
    <recommendedName>
        <fullName evidence="9">Probable butyrate kinase</fullName>
        <shortName evidence="9">BK</shortName>
        <ecNumber evidence="9">2.7.2.7</ecNumber>
    </recommendedName>
    <alternativeName>
        <fullName evidence="9">Branched-chain carboxylic acid kinase</fullName>
    </alternativeName>
</protein>
<evidence type="ECO:0000256" key="2">
    <source>
        <dbReference type="ARBA" id="ARBA00008748"/>
    </source>
</evidence>
<comment type="similarity">
    <text evidence="2 9 10">Belongs to the acetokinase family.</text>
</comment>
<dbReference type="InterPro" id="IPR011245">
    <property type="entry name" value="Butyrate_kin"/>
</dbReference>
<evidence type="ECO:0000256" key="5">
    <source>
        <dbReference type="ARBA" id="ARBA00022741"/>
    </source>
</evidence>
<accession>A0ABS4GD09</accession>
<evidence type="ECO:0000256" key="7">
    <source>
        <dbReference type="ARBA" id="ARBA00022840"/>
    </source>
</evidence>
<evidence type="ECO:0000256" key="1">
    <source>
        <dbReference type="ARBA" id="ARBA00004496"/>
    </source>
</evidence>
<evidence type="ECO:0000256" key="9">
    <source>
        <dbReference type="HAMAP-Rule" id="MF_00542"/>
    </source>
</evidence>
<dbReference type="PIRSF" id="PIRSF036458">
    <property type="entry name" value="Butyrate_kin"/>
    <property type="match status" value="1"/>
</dbReference>
<dbReference type="InterPro" id="IPR023865">
    <property type="entry name" value="Aliphatic_acid_kinase_CS"/>
</dbReference>
<dbReference type="InterPro" id="IPR043129">
    <property type="entry name" value="ATPase_NBD"/>
</dbReference>
<keyword evidence="12" id="KW-1185">Reference proteome</keyword>
<keyword evidence="5 9" id="KW-0547">Nucleotide-binding</keyword>
<dbReference type="Gene3D" id="3.30.420.40">
    <property type="match status" value="2"/>
</dbReference>
<comment type="subcellular location">
    <subcellularLocation>
        <location evidence="1 9">Cytoplasm</location>
    </subcellularLocation>
</comment>
<comment type="caution">
    <text evidence="11">The sequence shown here is derived from an EMBL/GenBank/DDBJ whole genome shotgun (WGS) entry which is preliminary data.</text>
</comment>
<dbReference type="PANTHER" id="PTHR21060">
    <property type="entry name" value="ACETATE KINASE"/>
    <property type="match status" value="1"/>
</dbReference>
<dbReference type="GO" id="GO:0047761">
    <property type="term" value="F:butyrate kinase activity"/>
    <property type="evidence" value="ECO:0007669"/>
    <property type="project" value="UniProtKB-EC"/>
</dbReference>
<dbReference type="NCBIfam" id="NF002834">
    <property type="entry name" value="PRK03011.1-5"/>
    <property type="match status" value="1"/>
</dbReference>
<evidence type="ECO:0000256" key="6">
    <source>
        <dbReference type="ARBA" id="ARBA00022777"/>
    </source>
</evidence>
<comment type="catalytic activity">
    <reaction evidence="8 9">
        <text>butanoate + ATP = butanoyl phosphate + ADP</text>
        <dbReference type="Rhea" id="RHEA:13585"/>
        <dbReference type="ChEBI" id="CHEBI:17968"/>
        <dbReference type="ChEBI" id="CHEBI:30616"/>
        <dbReference type="ChEBI" id="CHEBI:58079"/>
        <dbReference type="ChEBI" id="CHEBI:456216"/>
        <dbReference type="EC" id="2.7.2.7"/>
    </reaction>
</comment>
<dbReference type="EC" id="2.7.2.7" evidence="9"/>